<proteinExistence type="inferred from homology"/>
<gene>
    <name evidence="4 5" type="primary">priB</name>
    <name evidence="5" type="ORF">LG219_02905</name>
</gene>
<evidence type="ECO:0000256" key="4">
    <source>
        <dbReference type="HAMAP-Rule" id="MF_00720"/>
    </source>
</evidence>
<dbReference type="InterPro" id="IPR023646">
    <property type="entry name" value="Prisomal_replication_PriB"/>
</dbReference>
<evidence type="ECO:0000313" key="6">
    <source>
        <dbReference type="Proteomes" id="UP001198034"/>
    </source>
</evidence>
<dbReference type="InterPro" id="IPR000424">
    <property type="entry name" value="Primosome_PriB/ssb"/>
</dbReference>
<keyword evidence="6" id="KW-1185">Reference proteome</keyword>
<comment type="similarity">
    <text evidence="4">Belongs to the PriB family.</text>
</comment>
<dbReference type="PIRSF" id="PIRSF003135">
    <property type="entry name" value="Primosomal_n"/>
    <property type="match status" value="1"/>
</dbReference>
<dbReference type="Pfam" id="PF22657">
    <property type="entry name" value="SSB_1"/>
    <property type="match status" value="1"/>
</dbReference>
<name>A0ABS8BHZ0_9NEIS</name>
<dbReference type="NCBIfam" id="TIGR04418">
    <property type="entry name" value="PriB_gamma"/>
    <property type="match status" value="1"/>
</dbReference>
<dbReference type="PROSITE" id="PS50935">
    <property type="entry name" value="SSB"/>
    <property type="match status" value="1"/>
</dbReference>
<dbReference type="SUPFAM" id="SSF50249">
    <property type="entry name" value="Nucleic acid-binding proteins"/>
    <property type="match status" value="1"/>
</dbReference>
<comment type="caution">
    <text evidence="5">The sequence shown here is derived from an EMBL/GenBank/DDBJ whole genome shotgun (WGS) entry which is preliminary data.</text>
</comment>
<evidence type="ECO:0000256" key="1">
    <source>
        <dbReference type="ARBA" id="ARBA00022515"/>
    </source>
</evidence>
<accession>A0ABS8BHZ0</accession>
<dbReference type="RefSeq" id="WP_226763041.1">
    <property type="nucleotide sequence ID" value="NZ_JAJAWG010000001.1"/>
</dbReference>
<evidence type="ECO:0000256" key="3">
    <source>
        <dbReference type="ARBA" id="ARBA00023125"/>
    </source>
</evidence>
<comment type="function">
    <text evidence="4">Involved in the restart of stalled replication forks, which reloads the replicative helicase on sites other than the origin of replication; the PriA-PriB pathway is the major replication restart pathway. During primosome assembly it facilitates complex formation between PriA and DnaT on DNA; stabilizes PriA on DNA. Stimulates the DNA unwinding activity of PriA helicase.</text>
</comment>
<dbReference type="Proteomes" id="UP001198034">
    <property type="component" value="Unassembled WGS sequence"/>
</dbReference>
<comment type="subunit">
    <text evidence="4">Homodimer. Interacts with PriA and DnaT. Component of the replication restart primosome. Primosome assembly occurs via a 'hand-off' mechanism. PriA binds to replication forks, subsequently PriB then DnaT bind; DnaT then displaces ssDNA to generate the helicase loading substrate.</text>
</comment>
<reference evidence="5 6" key="1">
    <citation type="submission" date="2021-10" db="EMBL/GenBank/DDBJ databases">
        <authorList>
            <person name="Chen M."/>
        </authorList>
    </citation>
    <scope>NUCLEOTIDE SEQUENCE [LARGE SCALE GENOMIC DNA]</scope>
    <source>
        <strain evidence="5 6">H3-26</strain>
    </source>
</reference>
<evidence type="ECO:0000313" key="5">
    <source>
        <dbReference type="EMBL" id="MCB5195239.1"/>
    </source>
</evidence>
<dbReference type="Gene3D" id="2.40.50.140">
    <property type="entry name" value="Nucleic acid-binding proteins"/>
    <property type="match status" value="1"/>
</dbReference>
<keyword evidence="1 4" id="KW-0639">Primosome</keyword>
<sequence length="101" mass="11174">MNLRNRVLIEGFLVSDSCLRSTPAGIPVIEGRILHQSLQIQLGSARNIECEIPFLALGEIAQAIAKLAPEQKLKCKGFLAAKSQRFRHALVLHIDAFELLN</sequence>
<keyword evidence="2 4" id="KW-0235">DNA replication</keyword>
<dbReference type="InterPro" id="IPR012340">
    <property type="entry name" value="NA-bd_OB-fold"/>
</dbReference>
<dbReference type="HAMAP" id="MF_00720">
    <property type="entry name" value="PriB"/>
    <property type="match status" value="1"/>
</dbReference>
<dbReference type="EMBL" id="JAJAWG010000001">
    <property type="protein sequence ID" value="MCB5195239.1"/>
    <property type="molecule type" value="Genomic_DNA"/>
</dbReference>
<protein>
    <recommendedName>
        <fullName evidence="4">Replication restart protein PriB</fullName>
    </recommendedName>
</protein>
<evidence type="ECO:0000256" key="2">
    <source>
        <dbReference type="ARBA" id="ARBA00022705"/>
    </source>
</evidence>
<keyword evidence="3 4" id="KW-0238">DNA-binding</keyword>
<organism evidence="5 6">
    <name type="scientific">Deefgea salmonis</name>
    <dbReference type="NCBI Taxonomy" id="2875502"/>
    <lineage>
        <taxon>Bacteria</taxon>
        <taxon>Pseudomonadati</taxon>
        <taxon>Pseudomonadota</taxon>
        <taxon>Betaproteobacteria</taxon>
        <taxon>Neisseriales</taxon>
        <taxon>Chitinibacteraceae</taxon>
        <taxon>Deefgea</taxon>
    </lineage>
</organism>